<organism evidence="1 2">
    <name type="scientific">Pseudofulvibacter geojedonensis</name>
    <dbReference type="NCBI Taxonomy" id="1123758"/>
    <lineage>
        <taxon>Bacteria</taxon>
        <taxon>Pseudomonadati</taxon>
        <taxon>Bacteroidota</taxon>
        <taxon>Flavobacteriia</taxon>
        <taxon>Flavobacteriales</taxon>
        <taxon>Flavobacteriaceae</taxon>
        <taxon>Pseudofulvibacter</taxon>
    </lineage>
</organism>
<protein>
    <recommendedName>
        <fullName evidence="3">Adhesin domain-containing protein</fullName>
    </recommendedName>
</protein>
<dbReference type="RefSeq" id="WP_377714717.1">
    <property type="nucleotide sequence ID" value="NZ_JBHTJM010000006.1"/>
</dbReference>
<dbReference type="EMBL" id="JBHTJM010000006">
    <property type="protein sequence ID" value="MFD0963723.1"/>
    <property type="molecule type" value="Genomic_DNA"/>
</dbReference>
<sequence>MKEFPIEKGVSHIYVDLNNVFTVKIKTHNKPFVKIEAQSEGEYANNFVLQNKIKNESLLISGSVSLGIVYPQDKLSAHKVHVIEVSLLVPENKHIVFTSDLANVKIEGEYNSVFLNLYSGNVTAKDLIANSIIKTVTGDVELALRRGKINCESKYGKIVKEDVPEGSLLYQLKTLKGNINIQTIR</sequence>
<keyword evidence="2" id="KW-1185">Reference proteome</keyword>
<reference evidence="2" key="1">
    <citation type="journal article" date="2019" name="Int. J. Syst. Evol. Microbiol.">
        <title>The Global Catalogue of Microorganisms (GCM) 10K type strain sequencing project: providing services to taxonomists for standard genome sequencing and annotation.</title>
        <authorList>
            <consortium name="The Broad Institute Genomics Platform"/>
            <consortium name="The Broad Institute Genome Sequencing Center for Infectious Disease"/>
            <person name="Wu L."/>
            <person name="Ma J."/>
        </authorList>
    </citation>
    <scope>NUCLEOTIDE SEQUENCE [LARGE SCALE GENOMIC DNA]</scope>
    <source>
        <strain evidence="2">CCUG 62114</strain>
    </source>
</reference>
<name>A0ABW3I1N6_9FLAO</name>
<evidence type="ECO:0000313" key="1">
    <source>
        <dbReference type="EMBL" id="MFD0963723.1"/>
    </source>
</evidence>
<evidence type="ECO:0008006" key="3">
    <source>
        <dbReference type="Google" id="ProtNLM"/>
    </source>
</evidence>
<dbReference type="Proteomes" id="UP001596997">
    <property type="component" value="Unassembled WGS sequence"/>
</dbReference>
<comment type="caution">
    <text evidence="1">The sequence shown here is derived from an EMBL/GenBank/DDBJ whole genome shotgun (WGS) entry which is preliminary data.</text>
</comment>
<proteinExistence type="predicted"/>
<accession>A0ABW3I1N6</accession>
<evidence type="ECO:0000313" key="2">
    <source>
        <dbReference type="Proteomes" id="UP001596997"/>
    </source>
</evidence>
<gene>
    <name evidence="1" type="ORF">ACFQ1O_06875</name>
</gene>